<evidence type="ECO:0000313" key="4">
    <source>
        <dbReference type="Proteomes" id="UP000194420"/>
    </source>
</evidence>
<dbReference type="GO" id="GO:0009279">
    <property type="term" value="C:cell outer membrane"/>
    <property type="evidence" value="ECO:0007669"/>
    <property type="project" value="InterPro"/>
</dbReference>
<dbReference type="Pfam" id="PF05275">
    <property type="entry name" value="CopB"/>
    <property type="match status" value="1"/>
</dbReference>
<dbReference type="GO" id="GO:0005507">
    <property type="term" value="F:copper ion binding"/>
    <property type="evidence" value="ECO:0007669"/>
    <property type="project" value="InterPro"/>
</dbReference>
<keyword evidence="4" id="KW-1185">Reference proteome</keyword>
<dbReference type="AlphaFoldDB" id="A0A1Y6EMF1"/>
<feature type="compositionally biased region" description="Basic and acidic residues" evidence="1">
    <location>
        <begin position="63"/>
        <end position="74"/>
    </location>
</feature>
<protein>
    <submittedName>
        <fullName evidence="3">Copper resistance protein B</fullName>
    </submittedName>
</protein>
<feature type="compositionally biased region" description="Basic and acidic residues" evidence="1">
    <location>
        <begin position="88"/>
        <end position="115"/>
    </location>
</feature>
<dbReference type="GO" id="GO:0006878">
    <property type="term" value="P:intracellular copper ion homeostasis"/>
    <property type="evidence" value="ECO:0007669"/>
    <property type="project" value="InterPro"/>
</dbReference>
<dbReference type="RefSeq" id="WP_200810280.1">
    <property type="nucleotide sequence ID" value="NZ_FXWG01000001.1"/>
</dbReference>
<evidence type="ECO:0000256" key="2">
    <source>
        <dbReference type="SAM" id="SignalP"/>
    </source>
</evidence>
<reference evidence="4" key="1">
    <citation type="submission" date="2017-04" db="EMBL/GenBank/DDBJ databases">
        <authorList>
            <person name="Varghese N."/>
            <person name="Submissions S."/>
        </authorList>
    </citation>
    <scope>NUCLEOTIDE SEQUENCE [LARGE SCALE GENOMIC DNA]</scope>
</reference>
<dbReference type="EMBL" id="FXWG01000001">
    <property type="protein sequence ID" value="SMQ63747.1"/>
    <property type="molecule type" value="Genomic_DNA"/>
</dbReference>
<feature type="signal peptide" evidence="2">
    <location>
        <begin position="1"/>
        <end position="18"/>
    </location>
</feature>
<accession>A0A1Y6EMF1</accession>
<dbReference type="InterPro" id="IPR007939">
    <property type="entry name" value="Cu-R_B_prcur"/>
</dbReference>
<evidence type="ECO:0000313" key="3">
    <source>
        <dbReference type="EMBL" id="SMQ63747.1"/>
    </source>
</evidence>
<feature type="region of interest" description="Disordered" evidence="1">
    <location>
        <begin position="40"/>
        <end position="134"/>
    </location>
</feature>
<keyword evidence="2" id="KW-0732">Signal</keyword>
<proteinExistence type="predicted"/>
<evidence type="ECO:0000256" key="1">
    <source>
        <dbReference type="SAM" id="MobiDB-lite"/>
    </source>
</evidence>
<sequence length="371" mass="40209">MRALLLASAALFAMPLAAQDHAHHGSHAEAEANTTGEAMDHCAMGHLPPEQCPPAEQPAEPETMDHSQMDHSQMDHSAMGHAQPQADADPHAGMDHSQMDHSGMDHSGHSMDAMDKSAPGAAPESAVPPRALEGPRHAADAIWGEAVMAPAREQLADENGGMKTGMVMVERLEARIPVDGGEDGYLWDAQSWYGGDLNRFVLKTEGEGEIDGALEDAEVQALFSRAIGPFFDLQAGARIDVEPETRSHLVLGVQGLAPYMFHVDGALFLSDRGDLTARVEAEYDQKITHRLILQPRFELEAAAQDIPERDVGAGLTKIEPGLRLRYEIAREFAPYVGIEYEAKLGETADIARAKGEDPDGFKFLVGLRAWF</sequence>
<feature type="chain" id="PRO_5012034551" evidence="2">
    <location>
        <begin position="19"/>
        <end position="371"/>
    </location>
</feature>
<gene>
    <name evidence="3" type="ORF">SAMN06297468_0898</name>
</gene>
<dbReference type="Proteomes" id="UP000194420">
    <property type="component" value="Unassembled WGS sequence"/>
</dbReference>
<organism evidence="3 4">
    <name type="scientific">Altererythrobacter xiamenensis</name>
    <dbReference type="NCBI Taxonomy" id="1316679"/>
    <lineage>
        <taxon>Bacteria</taxon>
        <taxon>Pseudomonadati</taxon>
        <taxon>Pseudomonadota</taxon>
        <taxon>Alphaproteobacteria</taxon>
        <taxon>Sphingomonadales</taxon>
        <taxon>Erythrobacteraceae</taxon>
        <taxon>Altererythrobacter</taxon>
    </lineage>
</organism>
<name>A0A1Y6EMF1_9SPHN</name>